<dbReference type="AlphaFoldDB" id="A0A0C9ZI91"/>
<keyword evidence="1" id="KW-1133">Transmembrane helix</keyword>
<dbReference type="EMBL" id="KN833742">
    <property type="protein sequence ID" value="KIK22222.1"/>
    <property type="molecule type" value="Genomic_DNA"/>
</dbReference>
<evidence type="ECO:0000313" key="2">
    <source>
        <dbReference type="EMBL" id="KIK22222.1"/>
    </source>
</evidence>
<name>A0A0C9ZI91_9AGAM</name>
<dbReference type="Proteomes" id="UP000054018">
    <property type="component" value="Unassembled WGS sequence"/>
</dbReference>
<organism evidence="2 3">
    <name type="scientific">Pisolithus microcarpus 441</name>
    <dbReference type="NCBI Taxonomy" id="765257"/>
    <lineage>
        <taxon>Eukaryota</taxon>
        <taxon>Fungi</taxon>
        <taxon>Dikarya</taxon>
        <taxon>Basidiomycota</taxon>
        <taxon>Agaricomycotina</taxon>
        <taxon>Agaricomycetes</taxon>
        <taxon>Agaricomycetidae</taxon>
        <taxon>Boletales</taxon>
        <taxon>Sclerodermatineae</taxon>
        <taxon>Pisolithaceae</taxon>
        <taxon>Pisolithus</taxon>
    </lineage>
</organism>
<keyword evidence="1" id="KW-0472">Membrane</keyword>
<evidence type="ECO:0000313" key="3">
    <source>
        <dbReference type="Proteomes" id="UP000054018"/>
    </source>
</evidence>
<accession>A0A0C9ZI91</accession>
<reference evidence="3" key="2">
    <citation type="submission" date="2015-01" db="EMBL/GenBank/DDBJ databases">
        <title>Evolutionary Origins and Diversification of the Mycorrhizal Mutualists.</title>
        <authorList>
            <consortium name="DOE Joint Genome Institute"/>
            <consortium name="Mycorrhizal Genomics Consortium"/>
            <person name="Kohler A."/>
            <person name="Kuo A."/>
            <person name="Nagy L.G."/>
            <person name="Floudas D."/>
            <person name="Copeland A."/>
            <person name="Barry K.W."/>
            <person name="Cichocki N."/>
            <person name="Veneault-Fourrey C."/>
            <person name="LaButti K."/>
            <person name="Lindquist E.A."/>
            <person name="Lipzen A."/>
            <person name="Lundell T."/>
            <person name="Morin E."/>
            <person name="Murat C."/>
            <person name="Riley R."/>
            <person name="Ohm R."/>
            <person name="Sun H."/>
            <person name="Tunlid A."/>
            <person name="Henrissat B."/>
            <person name="Grigoriev I.V."/>
            <person name="Hibbett D.S."/>
            <person name="Martin F."/>
        </authorList>
    </citation>
    <scope>NUCLEOTIDE SEQUENCE [LARGE SCALE GENOMIC DNA]</scope>
    <source>
        <strain evidence="3">441</strain>
    </source>
</reference>
<gene>
    <name evidence="2" type="ORF">PISMIDRAFT_511025</name>
</gene>
<sequence>MLRPPFNSLRVIPPHQSRKGFTLPLPVFCGRISVYPGMPRHTKTRQCRGLMLNTITPLSVFPACVLVGILSRQVRQRRKRQDRAWYRSLPQKYMREALANSLTTAGIPPLN</sequence>
<reference evidence="2 3" key="1">
    <citation type="submission" date="2014-04" db="EMBL/GenBank/DDBJ databases">
        <authorList>
            <consortium name="DOE Joint Genome Institute"/>
            <person name="Kuo A."/>
            <person name="Kohler A."/>
            <person name="Costa M.D."/>
            <person name="Nagy L.G."/>
            <person name="Floudas D."/>
            <person name="Copeland A."/>
            <person name="Barry K.W."/>
            <person name="Cichocki N."/>
            <person name="Veneault-Fourrey C."/>
            <person name="LaButti K."/>
            <person name="Lindquist E.A."/>
            <person name="Lipzen A."/>
            <person name="Lundell T."/>
            <person name="Morin E."/>
            <person name="Murat C."/>
            <person name="Sun H."/>
            <person name="Tunlid A."/>
            <person name="Henrissat B."/>
            <person name="Grigoriev I.V."/>
            <person name="Hibbett D.S."/>
            <person name="Martin F."/>
            <person name="Nordberg H.P."/>
            <person name="Cantor M.N."/>
            <person name="Hua S.X."/>
        </authorList>
    </citation>
    <scope>NUCLEOTIDE SEQUENCE [LARGE SCALE GENOMIC DNA]</scope>
    <source>
        <strain evidence="2 3">441</strain>
    </source>
</reference>
<proteinExistence type="predicted"/>
<dbReference type="HOGENOM" id="CLU_2159418_0_0_1"/>
<keyword evidence="3" id="KW-1185">Reference proteome</keyword>
<keyword evidence="1" id="KW-0812">Transmembrane</keyword>
<feature type="transmembrane region" description="Helical" evidence="1">
    <location>
        <begin position="50"/>
        <end position="70"/>
    </location>
</feature>
<protein>
    <submittedName>
        <fullName evidence="2">Unplaced genomic scaffold scaffold_58, whole genome shotgun sequence</fullName>
    </submittedName>
</protein>
<evidence type="ECO:0000256" key="1">
    <source>
        <dbReference type="SAM" id="Phobius"/>
    </source>
</evidence>